<dbReference type="EMBL" id="LAZR01013284">
    <property type="protein sequence ID" value="KKM22674.1"/>
    <property type="molecule type" value="Genomic_DNA"/>
</dbReference>
<sequence>MISLYHPKSKAVRKLEEGDELRLRLLKRAGFRVGELPPKGKAPPPEENEEMLPSTEGEEAESAGEGKEPVLAKHAPVKALQEDDNPFGEKSMKELRAIAKENEIVIPYAVRTKKAIAALLHSKLDSVDDEGADDEGD</sequence>
<protein>
    <submittedName>
        <fullName evidence="2">Uncharacterized protein</fullName>
    </submittedName>
</protein>
<proteinExistence type="predicted"/>
<comment type="caution">
    <text evidence="2">The sequence shown here is derived from an EMBL/GenBank/DDBJ whole genome shotgun (WGS) entry which is preliminary data.</text>
</comment>
<evidence type="ECO:0000313" key="2">
    <source>
        <dbReference type="EMBL" id="KKM22674.1"/>
    </source>
</evidence>
<organism evidence="2">
    <name type="scientific">marine sediment metagenome</name>
    <dbReference type="NCBI Taxonomy" id="412755"/>
    <lineage>
        <taxon>unclassified sequences</taxon>
        <taxon>metagenomes</taxon>
        <taxon>ecological metagenomes</taxon>
    </lineage>
</organism>
<evidence type="ECO:0000256" key="1">
    <source>
        <dbReference type="SAM" id="MobiDB-lite"/>
    </source>
</evidence>
<feature type="compositionally biased region" description="Acidic residues" evidence="1">
    <location>
        <begin position="46"/>
        <end position="62"/>
    </location>
</feature>
<name>A0A0F9IS03_9ZZZZ</name>
<gene>
    <name evidence="2" type="ORF">LCGC14_1622820</name>
</gene>
<accession>A0A0F9IS03</accession>
<reference evidence="2" key="1">
    <citation type="journal article" date="2015" name="Nature">
        <title>Complex archaea that bridge the gap between prokaryotes and eukaryotes.</title>
        <authorList>
            <person name="Spang A."/>
            <person name="Saw J.H."/>
            <person name="Jorgensen S.L."/>
            <person name="Zaremba-Niedzwiedzka K."/>
            <person name="Martijn J."/>
            <person name="Lind A.E."/>
            <person name="van Eijk R."/>
            <person name="Schleper C."/>
            <person name="Guy L."/>
            <person name="Ettema T.J."/>
        </authorList>
    </citation>
    <scope>NUCLEOTIDE SEQUENCE</scope>
</reference>
<feature type="region of interest" description="Disordered" evidence="1">
    <location>
        <begin position="33"/>
        <end position="88"/>
    </location>
</feature>
<dbReference type="AlphaFoldDB" id="A0A0F9IS03"/>